<protein>
    <recommendedName>
        <fullName evidence="4">T9SS type A sorting domain-containing protein</fullName>
    </recommendedName>
</protein>
<dbReference type="Pfam" id="PF13517">
    <property type="entry name" value="FG-GAP_3"/>
    <property type="match status" value="3"/>
</dbReference>
<evidence type="ECO:0000313" key="3">
    <source>
        <dbReference type="Proteomes" id="UP000700732"/>
    </source>
</evidence>
<name>A0ABR6W8P8_9BACT</name>
<comment type="caution">
    <text evidence="2">The sequence shown here is derived from an EMBL/GenBank/DDBJ whole genome shotgun (WGS) entry which is preliminary data.</text>
</comment>
<evidence type="ECO:0000256" key="1">
    <source>
        <dbReference type="ARBA" id="ARBA00022729"/>
    </source>
</evidence>
<evidence type="ECO:0008006" key="4">
    <source>
        <dbReference type="Google" id="ProtNLM"/>
    </source>
</evidence>
<dbReference type="PANTHER" id="PTHR46580:SF2">
    <property type="entry name" value="MAM DOMAIN-CONTAINING PROTEIN"/>
    <property type="match status" value="1"/>
</dbReference>
<dbReference type="SUPFAM" id="SSF69318">
    <property type="entry name" value="Integrin alpha N-terminal domain"/>
    <property type="match status" value="1"/>
</dbReference>
<dbReference type="InterPro" id="IPR028994">
    <property type="entry name" value="Integrin_alpha_N"/>
</dbReference>
<dbReference type="EMBL" id="VFIA01000021">
    <property type="protein sequence ID" value="MBC3792944.1"/>
    <property type="molecule type" value="Genomic_DNA"/>
</dbReference>
<sequence length="575" mass="60070">MNLFLPFRPFGRRNHYLSGKPLSIGVAPCIWLTCLFLIGLSSVGWGQCFNTTTLPTESGSPSSIAVGDFNGDGRADLAVSNYIRNYVGVLLGKGNGEFVSSYIYPVGSDPYGVVAGDFNGDGQDDLAVANLRSNTVTILLRNGEYFESAPSLAVGPAPYKVALGDFNGDGKVDLAVTNLYANHISVLLGKGNGEFETATNYTVGDFPYSVAVSDFNGDGRVDLVVANGNSNNVSVLLGNGSGEFGTATNFAVGMQPTFVVVGDMNTDGKADLAVTNYASNSLSVLLGNGNGGFGTATNFAIGKNPSSVALGDFNGDGKADLAVTNYASNNLSVLLGNGSGEFGTATNFAVGTGPSGVVVGDFNGDSRPDLAVSNYNSGNVSVLVNVDCSFAIMGVTPVSCATVTATERQLTFAPQYAGTTGQPISFSVVNEMLPTTSPGPYTLNLYTDNPTITLKATQSGTPGEASFQYNWLAVCSGNGSPRLSVSREPTARLQVKLLGNPVNHVVEVEVTGSENKALYLSLTDIKGRIVEQRRTERAGASEHYRFDLSSLPTGTLLLRASNQAHSQTVRVLKQN</sequence>
<evidence type="ECO:0000313" key="2">
    <source>
        <dbReference type="EMBL" id="MBC3792944.1"/>
    </source>
</evidence>
<organism evidence="2 3">
    <name type="scientific">Spirosoma utsteinense</name>
    <dbReference type="NCBI Taxonomy" id="2585773"/>
    <lineage>
        <taxon>Bacteria</taxon>
        <taxon>Pseudomonadati</taxon>
        <taxon>Bacteroidota</taxon>
        <taxon>Cytophagia</taxon>
        <taxon>Cytophagales</taxon>
        <taxon>Cytophagaceae</taxon>
        <taxon>Spirosoma</taxon>
    </lineage>
</organism>
<accession>A0ABR6W8P8</accession>
<dbReference type="Gene3D" id="2.30.30.100">
    <property type="match status" value="6"/>
</dbReference>
<dbReference type="InterPro" id="IPR013517">
    <property type="entry name" value="FG-GAP"/>
</dbReference>
<reference evidence="2 3" key="1">
    <citation type="submission" date="2019-06" db="EMBL/GenBank/DDBJ databases">
        <title>Spirosoma utsteinense sp. nov. isolated from Antarctic ice-free soils.</title>
        <authorList>
            <person name="Tahon G."/>
        </authorList>
    </citation>
    <scope>NUCLEOTIDE SEQUENCE [LARGE SCALE GENOMIC DNA]</scope>
    <source>
        <strain evidence="2 3">LMG 31447</strain>
    </source>
</reference>
<dbReference type="RefSeq" id="WP_186738697.1">
    <property type="nucleotide sequence ID" value="NZ_VFIA01000021.1"/>
</dbReference>
<keyword evidence="1" id="KW-0732">Signal</keyword>
<proteinExistence type="predicted"/>
<gene>
    <name evidence="2" type="ORF">FH603_3459</name>
</gene>
<dbReference type="PANTHER" id="PTHR46580">
    <property type="entry name" value="SENSOR KINASE-RELATED"/>
    <property type="match status" value="1"/>
</dbReference>
<keyword evidence="3" id="KW-1185">Reference proteome</keyword>
<dbReference type="Proteomes" id="UP000700732">
    <property type="component" value="Unassembled WGS sequence"/>
</dbReference>